<evidence type="ECO:0000313" key="1">
    <source>
        <dbReference type="EMBL" id="GFO42187.1"/>
    </source>
</evidence>
<accession>A0AAV4DDS0</accession>
<organism evidence="1 2">
    <name type="scientific">Plakobranchus ocellatus</name>
    <dbReference type="NCBI Taxonomy" id="259542"/>
    <lineage>
        <taxon>Eukaryota</taxon>
        <taxon>Metazoa</taxon>
        <taxon>Spiralia</taxon>
        <taxon>Lophotrochozoa</taxon>
        <taxon>Mollusca</taxon>
        <taxon>Gastropoda</taxon>
        <taxon>Heterobranchia</taxon>
        <taxon>Euthyneura</taxon>
        <taxon>Panpulmonata</taxon>
        <taxon>Sacoglossa</taxon>
        <taxon>Placobranchoidea</taxon>
        <taxon>Plakobranchidae</taxon>
        <taxon>Plakobranchus</taxon>
    </lineage>
</organism>
<name>A0AAV4DDS0_9GAST</name>
<keyword evidence="2" id="KW-1185">Reference proteome</keyword>
<dbReference type="EMBL" id="BLXT01007756">
    <property type="protein sequence ID" value="GFO42187.1"/>
    <property type="molecule type" value="Genomic_DNA"/>
</dbReference>
<dbReference type="AlphaFoldDB" id="A0AAV4DDS0"/>
<gene>
    <name evidence="1" type="ORF">PoB_006869200</name>
</gene>
<comment type="caution">
    <text evidence="1">The sequence shown here is derived from an EMBL/GenBank/DDBJ whole genome shotgun (WGS) entry which is preliminary data.</text>
</comment>
<protein>
    <recommendedName>
        <fullName evidence="3">Pectinesterase</fullName>
    </recommendedName>
</protein>
<dbReference type="Proteomes" id="UP000735302">
    <property type="component" value="Unassembled WGS sequence"/>
</dbReference>
<reference evidence="1 2" key="1">
    <citation type="journal article" date="2021" name="Elife">
        <title>Chloroplast acquisition without the gene transfer in kleptoplastic sea slugs, Plakobranchus ocellatus.</title>
        <authorList>
            <person name="Maeda T."/>
            <person name="Takahashi S."/>
            <person name="Yoshida T."/>
            <person name="Shimamura S."/>
            <person name="Takaki Y."/>
            <person name="Nagai Y."/>
            <person name="Toyoda A."/>
            <person name="Suzuki Y."/>
            <person name="Arimoto A."/>
            <person name="Ishii H."/>
            <person name="Satoh N."/>
            <person name="Nishiyama T."/>
            <person name="Hasebe M."/>
            <person name="Maruyama T."/>
            <person name="Minagawa J."/>
            <person name="Obokata J."/>
            <person name="Shigenobu S."/>
        </authorList>
    </citation>
    <scope>NUCLEOTIDE SEQUENCE [LARGE SCALE GENOMIC DNA]</scope>
</reference>
<sequence>MVFEMETGAKTTKNRKVTLDQSRSEMSTVHSRRSIPRRRRLSACRGVGATRYVLQPSTTTVTLEKTPVVIADEKDCVSQLLCFNQLQPVHNKVISVFQVPRQARAPVAGLEPAREGSLQISGRTRKWDRGEKMTLAGRNGIATNKILFNNCKIHVVGTEAYSIQIDEAGFANCSDQASRFRDADIEVLAENVANYDRGQKARVFFDLRGK</sequence>
<evidence type="ECO:0000313" key="2">
    <source>
        <dbReference type="Proteomes" id="UP000735302"/>
    </source>
</evidence>
<proteinExistence type="predicted"/>
<evidence type="ECO:0008006" key="3">
    <source>
        <dbReference type="Google" id="ProtNLM"/>
    </source>
</evidence>